<feature type="binding site" evidence="3">
    <location>
        <position position="461"/>
    </location>
    <ligand>
        <name>Ca(2+)</name>
        <dbReference type="ChEBI" id="CHEBI:29108"/>
    </ligand>
</feature>
<name>A0A9X0CV98_9CNID</name>
<organism evidence="6 7">
    <name type="scientific">Desmophyllum pertusum</name>
    <dbReference type="NCBI Taxonomy" id="174260"/>
    <lineage>
        <taxon>Eukaryota</taxon>
        <taxon>Metazoa</taxon>
        <taxon>Cnidaria</taxon>
        <taxon>Anthozoa</taxon>
        <taxon>Hexacorallia</taxon>
        <taxon>Scleractinia</taxon>
        <taxon>Caryophylliina</taxon>
        <taxon>Caryophylliidae</taxon>
        <taxon>Desmophyllum</taxon>
    </lineage>
</organism>
<dbReference type="SUPFAM" id="SSF81296">
    <property type="entry name" value="E set domains"/>
    <property type="match status" value="1"/>
</dbReference>
<dbReference type="PANTHER" id="PTHR11590">
    <property type="entry name" value="PROTEIN-GLUTAMINE GAMMA-GLUTAMYLTRANSFERASE"/>
    <property type="match status" value="1"/>
</dbReference>
<dbReference type="SMART" id="SM00460">
    <property type="entry name" value="TGc"/>
    <property type="match status" value="1"/>
</dbReference>
<dbReference type="Pfam" id="PF00927">
    <property type="entry name" value="Transglut_C"/>
    <property type="match status" value="1"/>
</dbReference>
<dbReference type="AlphaFoldDB" id="A0A9X0CV98"/>
<evidence type="ECO:0000259" key="5">
    <source>
        <dbReference type="SMART" id="SM00460"/>
    </source>
</evidence>
<keyword evidence="3" id="KW-0106">Calcium</keyword>
<feature type="binding site" evidence="3">
    <location>
        <position position="517"/>
    </location>
    <ligand>
        <name>Ca(2+)</name>
        <dbReference type="ChEBI" id="CHEBI:29108"/>
    </ligand>
</feature>
<dbReference type="EMBL" id="MU826380">
    <property type="protein sequence ID" value="KAJ7377337.1"/>
    <property type="molecule type" value="Genomic_DNA"/>
</dbReference>
<feature type="domain" description="Transglutaminase-like" evidence="5">
    <location>
        <begin position="329"/>
        <end position="424"/>
    </location>
</feature>
<dbReference type="InterPro" id="IPR008958">
    <property type="entry name" value="Transglutaminase_C"/>
</dbReference>
<dbReference type="InterPro" id="IPR001102">
    <property type="entry name" value="Transglutaminase_N"/>
</dbReference>
<feature type="active site" evidence="2">
    <location>
        <position position="337"/>
    </location>
</feature>
<evidence type="ECO:0000256" key="1">
    <source>
        <dbReference type="ARBA" id="ARBA00005968"/>
    </source>
</evidence>
<evidence type="ECO:0000256" key="3">
    <source>
        <dbReference type="PIRSR" id="PIRSR000459-2"/>
    </source>
</evidence>
<keyword evidence="7" id="KW-1185">Reference proteome</keyword>
<dbReference type="Gene3D" id="2.60.40.10">
    <property type="entry name" value="Immunoglobulins"/>
    <property type="match status" value="3"/>
</dbReference>
<dbReference type="InterPro" id="IPR013783">
    <property type="entry name" value="Ig-like_fold"/>
</dbReference>
<protein>
    <recommendedName>
        <fullName evidence="5">Transglutaminase-like domain-containing protein</fullName>
    </recommendedName>
</protein>
<dbReference type="Proteomes" id="UP001163046">
    <property type="component" value="Unassembled WGS sequence"/>
</dbReference>
<dbReference type="PIRSF" id="PIRSF000459">
    <property type="entry name" value="TGM_EBP42"/>
    <property type="match status" value="1"/>
</dbReference>
<dbReference type="SUPFAM" id="SSF49309">
    <property type="entry name" value="Transglutaminase, two C-terminal domains"/>
    <property type="match status" value="2"/>
</dbReference>
<feature type="chain" id="PRO_5040824153" description="Transglutaminase-like domain-containing protein" evidence="4">
    <location>
        <begin position="20"/>
        <end position="757"/>
    </location>
</feature>
<dbReference type="GO" id="GO:0003810">
    <property type="term" value="F:protein-glutamine gamma-glutamyltransferase activity"/>
    <property type="evidence" value="ECO:0007669"/>
    <property type="project" value="InterPro"/>
</dbReference>
<sequence>MVMQIKLIVVVVVVVKTNCADLSAPPDNWITGEQIKTGAIISDYVIDYVKPTKISCLTVHHFVLEIHRQSSQRITTEQASQLKAEQVTLHKKENRQAHKTDEYEIELLILRRGQAFDVTVTFNRDYNPDTDVITVQFVTGKNPQQNKGGIVRVQIRDALVLSKWGMQVKEANGNTVRLSIMSSAQAAIGYYDVMVETKSKDSSGEESLYRYKHEEQICILFNAWCLEYVLKEKRAPLEGQLEKNFKNTLELRTDVALNCALWLLSEKANLSSKAMSNVVHVARTMTSMVNSADIGGVLQGRWEETYPEGTAPWEWSGSIAILEEFWKTKKVVKYGQCWVFSGVLTSLLRALGIPTRSVTNFQSAHDTEKSLTIDYFFDANGRPTQPDPYYKDSVWNFHVWNECWFKRLDLPDGHDGWQAVDGTPQESSEGVYQCGPASVNAIRNGEVYLNYDTDFIFSEVNADKVYWEAPSDSGELRVIQIDHHSVGKSISTQKPGKVTERRDLTQHYKQPEGSEEERRVVEFVHRFSTRQDLQIYGPAERDVTSRLDVVDEVKLGEPFKATAIVKNESNEKRTVTGHLTAILVFYTGRAARTIKEAEDTIILEPGEEKSVVLDISFPELLGKSIADCSVKVFLKGSVHETDQRFAVQDIVEFIMPELEVTFSGADNVKLNEEVTVTVSLTNPLPMDLTNGKFHFEFNLMKPRTLVVDCKGPVRVDEKKEVTVTFLAVKRSGFRNLSVNFNSAEVTGVVGESYVLVY</sequence>
<dbReference type="InterPro" id="IPR036238">
    <property type="entry name" value="Transglutaminase_C_sf"/>
</dbReference>
<dbReference type="Pfam" id="PF01841">
    <property type="entry name" value="Transglut_core"/>
    <property type="match status" value="1"/>
</dbReference>
<dbReference type="GO" id="GO:0046872">
    <property type="term" value="F:metal ion binding"/>
    <property type="evidence" value="ECO:0007669"/>
    <property type="project" value="UniProtKB-KW"/>
</dbReference>
<feature type="binding site" evidence="3">
    <location>
        <position position="463"/>
    </location>
    <ligand>
        <name>Ca(2+)</name>
        <dbReference type="ChEBI" id="CHEBI:29108"/>
    </ligand>
</feature>
<dbReference type="OrthoDB" id="437511at2759"/>
<accession>A0A9X0CV98</accession>
<dbReference type="InterPro" id="IPR036985">
    <property type="entry name" value="Transglutaminase-like_sf"/>
</dbReference>
<dbReference type="InterPro" id="IPR014756">
    <property type="entry name" value="Ig_E-set"/>
</dbReference>
<feature type="signal peptide" evidence="4">
    <location>
        <begin position="1"/>
        <end position="19"/>
    </location>
</feature>
<keyword evidence="3" id="KW-0479">Metal-binding</keyword>
<dbReference type="InterPro" id="IPR050779">
    <property type="entry name" value="Transglutaminase"/>
</dbReference>
<comment type="caution">
    <text evidence="6">The sequence shown here is derived from an EMBL/GenBank/DDBJ whole genome shotgun (WGS) entry which is preliminary data.</text>
</comment>
<feature type="active site" evidence="2">
    <location>
        <position position="421"/>
    </location>
</feature>
<feature type="active site" evidence="2">
    <location>
        <position position="398"/>
    </location>
</feature>
<gene>
    <name evidence="6" type="ORF">OS493_029696</name>
</gene>
<dbReference type="PANTHER" id="PTHR11590:SF40">
    <property type="entry name" value="HEMOCYTE PROTEIN-GLUTAMINE GAMMA-GLUTAMYLTRANSFERASE-LIKE PROTEIN"/>
    <property type="match status" value="1"/>
</dbReference>
<comment type="cofactor">
    <cofactor evidence="3">
        <name>Ca(2+)</name>
        <dbReference type="ChEBI" id="CHEBI:29108"/>
    </cofactor>
    <text evidence="3">Binds 1 Ca(2+) ion per subunit.</text>
</comment>
<feature type="binding site" evidence="3">
    <location>
        <position position="512"/>
    </location>
    <ligand>
        <name>Ca(2+)</name>
        <dbReference type="ChEBI" id="CHEBI:29108"/>
    </ligand>
</feature>
<reference evidence="6" key="1">
    <citation type="submission" date="2023-01" db="EMBL/GenBank/DDBJ databases">
        <title>Genome assembly of the deep-sea coral Lophelia pertusa.</title>
        <authorList>
            <person name="Herrera S."/>
            <person name="Cordes E."/>
        </authorList>
    </citation>
    <scope>NUCLEOTIDE SEQUENCE</scope>
    <source>
        <strain evidence="6">USNM1676648</strain>
        <tissue evidence="6">Polyp</tissue>
    </source>
</reference>
<evidence type="ECO:0000256" key="2">
    <source>
        <dbReference type="PIRSR" id="PIRSR000459-1"/>
    </source>
</evidence>
<evidence type="ECO:0000256" key="4">
    <source>
        <dbReference type="SAM" id="SignalP"/>
    </source>
</evidence>
<evidence type="ECO:0000313" key="6">
    <source>
        <dbReference type="EMBL" id="KAJ7377337.1"/>
    </source>
</evidence>
<dbReference type="InterPro" id="IPR038765">
    <property type="entry name" value="Papain-like_cys_pep_sf"/>
</dbReference>
<dbReference type="InterPro" id="IPR002931">
    <property type="entry name" value="Transglutaminase-like"/>
</dbReference>
<comment type="similarity">
    <text evidence="1">Belongs to the transglutaminase superfamily. Transglutaminase family.</text>
</comment>
<keyword evidence="4" id="KW-0732">Signal</keyword>
<proteinExistence type="inferred from homology"/>
<dbReference type="FunFam" id="3.90.260.10:FF:000002">
    <property type="entry name" value="Erythrocyte membrane protein band 4.2"/>
    <property type="match status" value="1"/>
</dbReference>
<dbReference type="Pfam" id="PF00868">
    <property type="entry name" value="Transglut_N"/>
    <property type="match status" value="1"/>
</dbReference>
<dbReference type="Gene3D" id="3.90.260.10">
    <property type="entry name" value="Transglutaminase-like"/>
    <property type="match status" value="1"/>
</dbReference>
<evidence type="ECO:0000313" key="7">
    <source>
        <dbReference type="Proteomes" id="UP001163046"/>
    </source>
</evidence>
<dbReference type="SUPFAM" id="SSF54001">
    <property type="entry name" value="Cysteine proteinases"/>
    <property type="match status" value="1"/>
</dbReference>
<dbReference type="InterPro" id="IPR023608">
    <property type="entry name" value="Transglutaminase_animal"/>
</dbReference>